<dbReference type="AlphaFoldDB" id="A0A4V0NG53"/>
<reference evidence="2 3" key="1">
    <citation type="submission" date="2015-09" db="EMBL/GenBank/DDBJ databases">
        <title>Sorangium comparison.</title>
        <authorList>
            <person name="Zaburannyi N."/>
            <person name="Bunk B."/>
            <person name="Overmann J."/>
            <person name="Mueller R."/>
        </authorList>
    </citation>
    <scope>NUCLEOTIDE SEQUENCE [LARGE SCALE GENOMIC DNA]</scope>
    <source>
        <strain evidence="2 3">So ce836</strain>
    </source>
</reference>
<dbReference type="RefSeq" id="WP_129575663.1">
    <property type="nucleotide sequence ID" value="NZ_CP012672.1"/>
</dbReference>
<evidence type="ECO:0000313" key="3">
    <source>
        <dbReference type="Proteomes" id="UP000295497"/>
    </source>
</evidence>
<feature type="region of interest" description="Disordered" evidence="1">
    <location>
        <begin position="1"/>
        <end position="27"/>
    </location>
</feature>
<protein>
    <submittedName>
        <fullName evidence="2">Uncharacterized protein</fullName>
    </submittedName>
</protein>
<dbReference type="Proteomes" id="UP000295497">
    <property type="component" value="Chromosome"/>
</dbReference>
<gene>
    <name evidence="2" type="ORF">SOCE836_041080</name>
</gene>
<sequence>MSGSTLGDPNSPEIGRSMGIADKHKKDNPGHEIAVVFFSSVYIPCLHMKRTTEDESLGRRTSRWGDSTTYGSELAMY</sequence>
<accession>A0A4V0NG53</accession>
<name>A0A4V0NG53_SORCE</name>
<evidence type="ECO:0000313" key="2">
    <source>
        <dbReference type="EMBL" id="AUX31972.1"/>
    </source>
</evidence>
<feature type="region of interest" description="Disordered" evidence="1">
    <location>
        <begin position="52"/>
        <end position="77"/>
    </location>
</feature>
<organism evidence="2 3">
    <name type="scientific">Sorangium cellulosum</name>
    <name type="common">Polyangium cellulosum</name>
    <dbReference type="NCBI Taxonomy" id="56"/>
    <lineage>
        <taxon>Bacteria</taxon>
        <taxon>Pseudomonadati</taxon>
        <taxon>Myxococcota</taxon>
        <taxon>Polyangia</taxon>
        <taxon>Polyangiales</taxon>
        <taxon>Polyangiaceae</taxon>
        <taxon>Sorangium</taxon>
    </lineage>
</organism>
<proteinExistence type="predicted"/>
<evidence type="ECO:0000256" key="1">
    <source>
        <dbReference type="SAM" id="MobiDB-lite"/>
    </source>
</evidence>
<dbReference type="EMBL" id="CP012672">
    <property type="protein sequence ID" value="AUX31972.1"/>
    <property type="molecule type" value="Genomic_DNA"/>
</dbReference>